<dbReference type="InterPro" id="IPR025886">
    <property type="entry name" value="PP2-like"/>
</dbReference>
<dbReference type="InParanoid" id="A0A7N2LL81"/>
<evidence type="ECO:0000313" key="1">
    <source>
        <dbReference type="EnsemblPlants" id="QL04p096540:mrna"/>
    </source>
</evidence>
<organism evidence="1 2">
    <name type="scientific">Quercus lobata</name>
    <name type="common">Valley oak</name>
    <dbReference type="NCBI Taxonomy" id="97700"/>
    <lineage>
        <taxon>Eukaryota</taxon>
        <taxon>Viridiplantae</taxon>
        <taxon>Streptophyta</taxon>
        <taxon>Embryophyta</taxon>
        <taxon>Tracheophyta</taxon>
        <taxon>Spermatophyta</taxon>
        <taxon>Magnoliopsida</taxon>
        <taxon>eudicotyledons</taxon>
        <taxon>Gunneridae</taxon>
        <taxon>Pentapetalae</taxon>
        <taxon>rosids</taxon>
        <taxon>fabids</taxon>
        <taxon>Fagales</taxon>
        <taxon>Fagaceae</taxon>
        <taxon>Quercus</taxon>
    </lineage>
</organism>
<dbReference type="PANTHER" id="PTHR32278">
    <property type="entry name" value="F-BOX DOMAIN-CONTAINING PROTEIN"/>
    <property type="match status" value="1"/>
</dbReference>
<evidence type="ECO:0000313" key="2">
    <source>
        <dbReference type="Proteomes" id="UP000594261"/>
    </source>
</evidence>
<dbReference type="Pfam" id="PF14299">
    <property type="entry name" value="PP2"/>
    <property type="match status" value="1"/>
</dbReference>
<proteinExistence type="predicted"/>
<keyword evidence="2" id="KW-1185">Reference proteome</keyword>
<dbReference type="Gramene" id="QL04p096540:mrna">
    <property type="protein sequence ID" value="QL04p096540:mrna"/>
    <property type="gene ID" value="QL04p096540"/>
</dbReference>
<sequence length="77" mass="8560">MDLDVCWFEICGKISTSMLSPKTNYTAYLVFKLRRARKFDDPPLKASVGTTGGGEVYERNVCLGLPAVKPSREKMDG</sequence>
<dbReference type="EMBL" id="LRBV02000004">
    <property type="status" value="NOT_ANNOTATED_CDS"/>
    <property type="molecule type" value="Genomic_DNA"/>
</dbReference>
<dbReference type="AlphaFoldDB" id="A0A7N2LL81"/>
<dbReference type="EnsemblPlants" id="QL04p096540:mrna">
    <property type="protein sequence ID" value="QL04p096540:mrna"/>
    <property type="gene ID" value="QL04p096540"/>
</dbReference>
<reference evidence="1" key="2">
    <citation type="submission" date="2021-01" db="UniProtKB">
        <authorList>
            <consortium name="EnsemblPlants"/>
        </authorList>
    </citation>
    <scope>IDENTIFICATION</scope>
</reference>
<dbReference type="PANTHER" id="PTHR32278:SF111">
    <property type="entry name" value="F-BOX PROTEIN PP2-B12-RELATED"/>
    <property type="match status" value="1"/>
</dbReference>
<reference evidence="1 2" key="1">
    <citation type="journal article" date="2016" name="G3 (Bethesda)">
        <title>First Draft Assembly and Annotation of the Genome of a California Endemic Oak Quercus lobata Nee (Fagaceae).</title>
        <authorList>
            <person name="Sork V.L."/>
            <person name="Fitz-Gibbon S.T."/>
            <person name="Puiu D."/>
            <person name="Crepeau M."/>
            <person name="Gugger P.F."/>
            <person name="Sherman R."/>
            <person name="Stevens K."/>
            <person name="Langley C.H."/>
            <person name="Pellegrini M."/>
            <person name="Salzberg S.L."/>
        </authorList>
    </citation>
    <scope>NUCLEOTIDE SEQUENCE [LARGE SCALE GENOMIC DNA]</scope>
    <source>
        <strain evidence="1 2">cv. SW786</strain>
    </source>
</reference>
<dbReference type="Proteomes" id="UP000594261">
    <property type="component" value="Chromosome 4"/>
</dbReference>
<name>A0A7N2LL81_QUELO</name>
<accession>A0A7N2LL81</accession>
<protein>
    <submittedName>
        <fullName evidence="1">Uncharacterized protein</fullName>
    </submittedName>
</protein>